<dbReference type="HOGENOM" id="CLU_2354174_0_0_11"/>
<protein>
    <submittedName>
        <fullName evidence="1">Uncharacterized protein</fullName>
    </submittedName>
</protein>
<name>M4RGU3_9BIFI</name>
<dbReference type="AlphaFoldDB" id="M4RGU3"/>
<keyword evidence="2" id="KW-1185">Reference proteome</keyword>
<gene>
    <name evidence="1" type="ORF">D805_1142</name>
</gene>
<sequence length="96" mass="10302">MTSFTPFHTSPLMGEPVTCTCRRAATTAIGALDTAYSHTREGATALDECTALATAAHWQGQAATLMRQSLNMLIAQADTIGQRARIILANHREDAQ</sequence>
<dbReference type="RefSeq" id="WP_015450667.1">
    <property type="nucleotide sequence ID" value="NC_020546.1"/>
</dbReference>
<accession>M4RGU3</accession>
<dbReference type="KEGG" id="btp:D805_1142"/>
<dbReference type="PATRIC" id="fig|1254439.12.peg.1134"/>
<evidence type="ECO:0000313" key="2">
    <source>
        <dbReference type="Proteomes" id="UP000011835"/>
    </source>
</evidence>
<dbReference type="EMBL" id="CP004346">
    <property type="protein sequence ID" value="AGH41409.1"/>
    <property type="molecule type" value="Genomic_DNA"/>
</dbReference>
<proteinExistence type="predicted"/>
<evidence type="ECO:0000313" key="1">
    <source>
        <dbReference type="EMBL" id="AGH41409.1"/>
    </source>
</evidence>
<reference evidence="1 2" key="1">
    <citation type="journal article" date="2013" name="Genome Announc.">
        <title>Complete Genome Sequence of the Probiotic Bifidobacterium thermophilum Strain RBL67.</title>
        <authorList>
            <person name="Jans C."/>
            <person name="Lacroix C."/>
            <person name="Follador R."/>
            <person name="Stevens M.J."/>
        </authorList>
    </citation>
    <scope>NUCLEOTIDE SEQUENCE [LARGE SCALE GENOMIC DNA]</scope>
    <source>
        <strain evidence="1 2">RBL67</strain>
    </source>
</reference>
<dbReference type="Proteomes" id="UP000011835">
    <property type="component" value="Chromosome"/>
</dbReference>
<organism evidence="1 2">
    <name type="scientific">Bifidobacterium thermophilum RBL67</name>
    <dbReference type="NCBI Taxonomy" id="1254439"/>
    <lineage>
        <taxon>Bacteria</taxon>
        <taxon>Bacillati</taxon>
        <taxon>Actinomycetota</taxon>
        <taxon>Actinomycetes</taxon>
        <taxon>Bifidobacteriales</taxon>
        <taxon>Bifidobacteriaceae</taxon>
        <taxon>Bifidobacterium</taxon>
    </lineage>
</organism>